<evidence type="ECO:0000256" key="1">
    <source>
        <dbReference type="ARBA" id="ARBA00022714"/>
    </source>
</evidence>
<evidence type="ECO:0000256" key="2">
    <source>
        <dbReference type="ARBA" id="ARBA00022723"/>
    </source>
</evidence>
<keyword evidence="1" id="KW-0001">2Fe-2S</keyword>
<dbReference type="InterPro" id="IPR041854">
    <property type="entry name" value="BFD-like_2Fe2S-bd_dom_sf"/>
</dbReference>
<dbReference type="GO" id="GO:0051537">
    <property type="term" value="F:2 iron, 2 sulfur cluster binding"/>
    <property type="evidence" value="ECO:0007669"/>
    <property type="project" value="UniProtKB-KW"/>
</dbReference>
<reference evidence="5" key="1">
    <citation type="submission" date="2020-09" db="EMBL/GenBank/DDBJ databases">
        <title>Bosea spartocytisi sp. nov. a root nodule endophyte of Spartocytisus supranubius in the high mountain ecosystem fo the Teide National Park (Canary Islands, Spain).</title>
        <authorList>
            <person name="Pulido-Suarez L."/>
            <person name="Peix A."/>
            <person name="Igual J.M."/>
            <person name="Socas-Perez N."/>
            <person name="Velazquez E."/>
            <person name="Flores-Felix J.D."/>
            <person name="Leon-Barrios M."/>
        </authorList>
    </citation>
    <scope>NUCLEOTIDE SEQUENCE</scope>
    <source>
        <strain evidence="5">SSUT16</strain>
    </source>
</reference>
<protein>
    <submittedName>
        <fullName evidence="5">(2Fe-2S)-binding protein</fullName>
    </submittedName>
</protein>
<keyword evidence="4" id="KW-0411">Iron-sulfur</keyword>
<dbReference type="GO" id="GO:0046872">
    <property type="term" value="F:metal ion binding"/>
    <property type="evidence" value="ECO:0007669"/>
    <property type="project" value="UniProtKB-KW"/>
</dbReference>
<dbReference type="PANTHER" id="PTHR37424:SF1">
    <property type="entry name" value="BACTERIOFERRITIN-ASSOCIATED FERREDOXIN"/>
    <property type="match status" value="1"/>
</dbReference>
<dbReference type="RefSeq" id="WP_038363536.1">
    <property type="nucleotide sequence ID" value="NZ_JACXWY010000008.1"/>
</dbReference>
<accession>A0A927HYZ4</accession>
<keyword evidence="3" id="KW-0408">Iron</keyword>
<sequence length="96" mass="9633">MIVCSCNVISCRQIKGTVGADGSGPRTAGEAYDCLGCSPDCGRCARAVRAILAEAHAACATQCGSCASREIACAVHVSVGRMLDGIAPSEDVSQAA</sequence>
<name>A0A927HYZ4_9HYPH</name>
<proteinExistence type="predicted"/>
<keyword evidence="2" id="KW-0479">Metal-binding</keyword>
<evidence type="ECO:0000256" key="3">
    <source>
        <dbReference type="ARBA" id="ARBA00023004"/>
    </source>
</evidence>
<dbReference type="Gene3D" id="1.10.10.1100">
    <property type="entry name" value="BFD-like [2Fe-2S]-binding domain"/>
    <property type="match status" value="1"/>
</dbReference>
<evidence type="ECO:0000313" key="5">
    <source>
        <dbReference type="EMBL" id="MBD3847030.1"/>
    </source>
</evidence>
<dbReference type="PANTHER" id="PTHR37424">
    <property type="entry name" value="BACTERIOFERRITIN-ASSOCIATED FERREDOXIN"/>
    <property type="match status" value="1"/>
</dbReference>
<keyword evidence="6" id="KW-1185">Reference proteome</keyword>
<organism evidence="5 6">
    <name type="scientific">Bosea spartocytisi</name>
    <dbReference type="NCBI Taxonomy" id="2773451"/>
    <lineage>
        <taxon>Bacteria</taxon>
        <taxon>Pseudomonadati</taxon>
        <taxon>Pseudomonadota</taxon>
        <taxon>Alphaproteobacteria</taxon>
        <taxon>Hyphomicrobiales</taxon>
        <taxon>Boseaceae</taxon>
        <taxon>Bosea</taxon>
    </lineage>
</organism>
<dbReference type="EMBL" id="JACXWY010000008">
    <property type="protein sequence ID" value="MBD3847030.1"/>
    <property type="molecule type" value="Genomic_DNA"/>
</dbReference>
<dbReference type="Proteomes" id="UP000619295">
    <property type="component" value="Unassembled WGS sequence"/>
</dbReference>
<dbReference type="AlphaFoldDB" id="A0A927HYZ4"/>
<evidence type="ECO:0000256" key="4">
    <source>
        <dbReference type="ARBA" id="ARBA00023014"/>
    </source>
</evidence>
<dbReference type="InterPro" id="IPR052371">
    <property type="entry name" value="BFD-associated_ferredoxin"/>
</dbReference>
<comment type="caution">
    <text evidence="5">The sequence shown here is derived from an EMBL/GenBank/DDBJ whole genome shotgun (WGS) entry which is preliminary data.</text>
</comment>
<evidence type="ECO:0000313" key="6">
    <source>
        <dbReference type="Proteomes" id="UP000619295"/>
    </source>
</evidence>
<gene>
    <name evidence="5" type="ORF">IED13_15080</name>
</gene>